<comment type="caution">
    <text evidence="2">The sequence shown here is derived from an EMBL/GenBank/DDBJ whole genome shotgun (WGS) entry which is preliminary data.</text>
</comment>
<dbReference type="RefSeq" id="WP_067849101.1">
    <property type="nucleotide sequence ID" value="NZ_LGTW01000007.1"/>
</dbReference>
<organism evidence="2 3">
    <name type="scientific">Mycolicibacterium wolinskyi</name>
    <dbReference type="NCBI Taxonomy" id="59750"/>
    <lineage>
        <taxon>Bacteria</taxon>
        <taxon>Bacillati</taxon>
        <taxon>Actinomycetota</taxon>
        <taxon>Actinomycetes</taxon>
        <taxon>Mycobacteriales</taxon>
        <taxon>Mycobacteriaceae</taxon>
        <taxon>Mycolicibacterium</taxon>
    </lineage>
</organism>
<dbReference type="AlphaFoldDB" id="A0A132PMW2"/>
<accession>A0A132PMW2</accession>
<reference evidence="2 3" key="1">
    <citation type="submission" date="2015-07" db="EMBL/GenBank/DDBJ databases">
        <title>A draft genome sequence of Mycobacterium wolinskyi.</title>
        <authorList>
            <person name="de Man T.J."/>
            <person name="Perry K.A."/>
            <person name="Coulliette A.D."/>
            <person name="Jensen B."/>
            <person name="Toney N.C."/>
            <person name="Limbago B.M."/>
            <person name="Noble-Wang J."/>
        </authorList>
    </citation>
    <scope>NUCLEOTIDE SEQUENCE [LARGE SCALE GENOMIC DNA]</scope>
    <source>
        <strain evidence="2 3">CDC_01</strain>
    </source>
</reference>
<dbReference type="Proteomes" id="UP000070612">
    <property type="component" value="Unassembled WGS sequence"/>
</dbReference>
<keyword evidence="3" id="KW-1185">Reference proteome</keyword>
<evidence type="ECO:0000313" key="2">
    <source>
        <dbReference type="EMBL" id="KWX23678.1"/>
    </source>
</evidence>
<evidence type="ECO:0000256" key="1">
    <source>
        <dbReference type="SAM" id="MobiDB-lite"/>
    </source>
</evidence>
<gene>
    <name evidence="2" type="ORF">AFM11_12840</name>
</gene>
<sequence>MRPTATLRRAQSLARPPEQVLDPADMGAARYTRHSFARTFLRTAAAQRWHAECERTDLDADGRGEVVYRITIGDRIFRFVAFSTTLTDEDRTDRVIAKAWDVTGALIEGPLTAERLAAMRREVPQQEHGRADEGTLIWTRANRSSRFFDYVVDRLSAGLQPDAATMGDAAYILRSTAFYSNGKFGLADFDRLDDAHPLRLPYRAHMLTAWLLRELSYDLVEHCAHARNRLSANLSGEWRRYLGLGNATGLGMVPYVVNHPQVLDAWCAARELPLAHALEQPTHQSDGRVRAALGLLRRAVDYFGERAGMATVPFADCARLSSDLGQVAESLAEYTLRGTVGGDKTDRAWQVIHAVAGDLGNEVRGVVDSVIVEVYPELDEDVDRLLRCDQRLSIDPRQTCGRLRAALRERYGWVDRFDFDDPDESAYFWFSSENNEEPRRGRRGIDSGDRVEHGIDVARSVRALTRDLDAAPDTRLVAEFLLGHPWHRGAVARVQSLEGLPYAEAHANLLAREFLPLNLQRFQLAMYGMENYLPQSTDWLRVTLFSGAPRAVDVATGVDDDWMFTLKPRKAANV</sequence>
<protein>
    <submittedName>
        <fullName evidence="2">Uncharacterized protein</fullName>
    </submittedName>
</protein>
<dbReference type="PATRIC" id="fig|59750.3.peg.6661"/>
<proteinExistence type="predicted"/>
<feature type="region of interest" description="Disordered" evidence="1">
    <location>
        <begin position="1"/>
        <end position="21"/>
    </location>
</feature>
<name>A0A132PMW2_9MYCO</name>
<evidence type="ECO:0000313" key="3">
    <source>
        <dbReference type="Proteomes" id="UP000070612"/>
    </source>
</evidence>
<dbReference type="EMBL" id="LGTW01000007">
    <property type="protein sequence ID" value="KWX23678.1"/>
    <property type="molecule type" value="Genomic_DNA"/>
</dbReference>